<gene>
    <name evidence="1" type="ORF">KSP40_PGU016733</name>
</gene>
<organism evidence="1 2">
    <name type="scientific">Platanthera guangdongensis</name>
    <dbReference type="NCBI Taxonomy" id="2320717"/>
    <lineage>
        <taxon>Eukaryota</taxon>
        <taxon>Viridiplantae</taxon>
        <taxon>Streptophyta</taxon>
        <taxon>Embryophyta</taxon>
        <taxon>Tracheophyta</taxon>
        <taxon>Spermatophyta</taxon>
        <taxon>Magnoliopsida</taxon>
        <taxon>Liliopsida</taxon>
        <taxon>Asparagales</taxon>
        <taxon>Orchidaceae</taxon>
        <taxon>Orchidoideae</taxon>
        <taxon>Orchideae</taxon>
        <taxon>Orchidinae</taxon>
        <taxon>Platanthera</taxon>
    </lineage>
</organism>
<reference evidence="1 2" key="1">
    <citation type="journal article" date="2022" name="Nat. Plants">
        <title>Genomes of leafy and leafless Platanthera orchids illuminate the evolution of mycoheterotrophy.</title>
        <authorList>
            <person name="Li M.H."/>
            <person name="Liu K.W."/>
            <person name="Li Z."/>
            <person name="Lu H.C."/>
            <person name="Ye Q.L."/>
            <person name="Zhang D."/>
            <person name="Wang J.Y."/>
            <person name="Li Y.F."/>
            <person name="Zhong Z.M."/>
            <person name="Liu X."/>
            <person name="Yu X."/>
            <person name="Liu D.K."/>
            <person name="Tu X.D."/>
            <person name="Liu B."/>
            <person name="Hao Y."/>
            <person name="Liao X.Y."/>
            <person name="Jiang Y.T."/>
            <person name="Sun W.H."/>
            <person name="Chen J."/>
            <person name="Chen Y.Q."/>
            <person name="Ai Y."/>
            <person name="Zhai J.W."/>
            <person name="Wu S.S."/>
            <person name="Zhou Z."/>
            <person name="Hsiao Y.Y."/>
            <person name="Wu W.L."/>
            <person name="Chen Y.Y."/>
            <person name="Lin Y.F."/>
            <person name="Hsu J.L."/>
            <person name="Li C.Y."/>
            <person name="Wang Z.W."/>
            <person name="Zhao X."/>
            <person name="Zhong W.Y."/>
            <person name="Ma X.K."/>
            <person name="Ma L."/>
            <person name="Huang J."/>
            <person name="Chen G.Z."/>
            <person name="Huang M.Z."/>
            <person name="Huang L."/>
            <person name="Peng D.H."/>
            <person name="Luo Y.B."/>
            <person name="Zou S.Q."/>
            <person name="Chen S.P."/>
            <person name="Lan S."/>
            <person name="Tsai W.C."/>
            <person name="Van de Peer Y."/>
            <person name="Liu Z.J."/>
        </authorList>
    </citation>
    <scope>NUCLEOTIDE SEQUENCE [LARGE SCALE GENOMIC DNA]</scope>
    <source>
        <strain evidence="1">Lor288</strain>
    </source>
</reference>
<dbReference type="EMBL" id="JBBWWR010000016">
    <property type="protein sequence ID" value="KAK8947792.1"/>
    <property type="molecule type" value="Genomic_DNA"/>
</dbReference>
<evidence type="ECO:0000313" key="1">
    <source>
        <dbReference type="EMBL" id="KAK8947792.1"/>
    </source>
</evidence>
<name>A0ABR2LRP9_9ASPA</name>
<comment type="caution">
    <text evidence="1">The sequence shown here is derived from an EMBL/GenBank/DDBJ whole genome shotgun (WGS) entry which is preliminary data.</text>
</comment>
<evidence type="ECO:0000313" key="2">
    <source>
        <dbReference type="Proteomes" id="UP001412067"/>
    </source>
</evidence>
<protein>
    <submittedName>
        <fullName evidence="1">Uncharacterized protein</fullName>
    </submittedName>
</protein>
<dbReference type="Proteomes" id="UP001412067">
    <property type="component" value="Unassembled WGS sequence"/>
</dbReference>
<keyword evidence="2" id="KW-1185">Reference proteome</keyword>
<proteinExistence type="predicted"/>
<sequence length="161" mass="18049">MSMATALPYFVSSITSHRSPQGILKGRSQLKFLRCRNALTKYRSPYHFGRPKHTAVTCSFNPTLDFVPSVNINDFPILPEIMQKIRLAKSDNSRSGSSNCEIPYRNNGPASIGIQLSVHRPDSHVLVSQAPNREVSLCHCQCSHRTISTRCQEGDSTTWRC</sequence>
<accession>A0ABR2LRP9</accession>